<evidence type="ECO:0000259" key="2">
    <source>
        <dbReference type="Pfam" id="PF00561"/>
    </source>
</evidence>
<dbReference type="SUPFAM" id="SSF53474">
    <property type="entry name" value="alpha/beta-Hydrolases"/>
    <property type="match status" value="1"/>
</dbReference>
<reference evidence="3 4" key="1">
    <citation type="submission" date="2020-06" db="EMBL/GenBank/DDBJ databases">
        <title>Genome mining for natural products.</title>
        <authorList>
            <person name="Zhang B."/>
            <person name="Shi J."/>
            <person name="Ge H."/>
        </authorList>
    </citation>
    <scope>NUCLEOTIDE SEQUENCE [LARGE SCALE GENOMIC DNA]</scope>
    <source>
        <strain evidence="3 4">NA02069</strain>
    </source>
</reference>
<sequence length="282" mass="30842">MVEMRHNFADVGGATLHYVTAGEGVPVLLIHGFPQTWYSWKRVIPLLAQQGFLCVAPDLRGMGDSTRPPGGYDKKTLGADLRTLMVDHLGCSRFAAVGHDWGGTVAYSLAAHHPDLVYALGVLDVAIPGDGQAHLGQGGRRWHHTFLQTPDLPEALIVGREEIFLRWFYENYGHHQRVIDEDAIQEYLRTYSTPGGMRAGFALYRAIGQDIADNSALDKLTVPALAIGGGTSWGRGKEVEDSLSRMATNVTALVFNDCGHWIPEEEPEGLAIALSSFIRTHA</sequence>
<protein>
    <submittedName>
        <fullName evidence="3">Alpha/beta hydrolase</fullName>
    </submittedName>
</protein>
<dbReference type="InterPro" id="IPR000639">
    <property type="entry name" value="Epox_hydrolase-like"/>
</dbReference>
<evidence type="ECO:0000313" key="4">
    <source>
        <dbReference type="Proteomes" id="UP000509418"/>
    </source>
</evidence>
<name>A0A7H8T1J1_STRCX</name>
<evidence type="ECO:0000256" key="1">
    <source>
        <dbReference type="ARBA" id="ARBA00022801"/>
    </source>
</evidence>
<feature type="domain" description="AB hydrolase-1" evidence="2">
    <location>
        <begin position="26"/>
        <end position="267"/>
    </location>
</feature>
<dbReference type="Proteomes" id="UP000509418">
    <property type="component" value="Chromosome"/>
</dbReference>
<dbReference type="InterPro" id="IPR029058">
    <property type="entry name" value="AB_hydrolase_fold"/>
</dbReference>
<dbReference type="AlphaFoldDB" id="A0A7H8T1J1"/>
<dbReference type="Pfam" id="PF00561">
    <property type="entry name" value="Abhydrolase_1"/>
    <property type="match status" value="1"/>
</dbReference>
<dbReference type="PRINTS" id="PR00412">
    <property type="entry name" value="EPOXHYDRLASE"/>
</dbReference>
<dbReference type="PANTHER" id="PTHR43329">
    <property type="entry name" value="EPOXIDE HYDROLASE"/>
    <property type="match status" value="1"/>
</dbReference>
<keyword evidence="1 3" id="KW-0378">Hydrolase</keyword>
<evidence type="ECO:0000313" key="3">
    <source>
        <dbReference type="EMBL" id="QKZ17317.1"/>
    </source>
</evidence>
<proteinExistence type="predicted"/>
<dbReference type="Gene3D" id="3.40.50.1820">
    <property type="entry name" value="alpha/beta hydrolase"/>
    <property type="match status" value="1"/>
</dbReference>
<accession>A0A7H8T1J1</accession>
<dbReference type="InterPro" id="IPR000073">
    <property type="entry name" value="AB_hydrolase_1"/>
</dbReference>
<organism evidence="3 4">
    <name type="scientific">Streptomyces chartreusis</name>
    <dbReference type="NCBI Taxonomy" id="1969"/>
    <lineage>
        <taxon>Bacteria</taxon>
        <taxon>Bacillati</taxon>
        <taxon>Actinomycetota</taxon>
        <taxon>Actinomycetes</taxon>
        <taxon>Kitasatosporales</taxon>
        <taxon>Streptomycetaceae</taxon>
        <taxon>Streptomyces</taxon>
    </lineage>
</organism>
<gene>
    <name evidence="3" type="ORF">HUT05_08110</name>
</gene>
<keyword evidence="4" id="KW-1185">Reference proteome</keyword>
<dbReference type="RefSeq" id="WP_176574666.1">
    <property type="nucleotide sequence ID" value="NZ_CBDRGH010000066.1"/>
</dbReference>
<dbReference type="EMBL" id="CP056041">
    <property type="protein sequence ID" value="QKZ17317.1"/>
    <property type="molecule type" value="Genomic_DNA"/>
</dbReference>
<dbReference type="GO" id="GO:0016787">
    <property type="term" value="F:hydrolase activity"/>
    <property type="evidence" value="ECO:0007669"/>
    <property type="project" value="UniProtKB-KW"/>
</dbReference>